<evidence type="ECO:0000313" key="12">
    <source>
        <dbReference type="EMBL" id="MBB6340577.1"/>
    </source>
</evidence>
<protein>
    <recommendedName>
        <fullName evidence="10">Type II secretion system protein M</fullName>
        <shortName evidence="10">T2SS protein M</shortName>
    </recommendedName>
    <alternativeName>
        <fullName evidence="10">General secretion pathway protein M</fullName>
    </alternativeName>
</protein>
<dbReference type="GO" id="GO:0015627">
    <property type="term" value="C:type II protein secretion system complex"/>
    <property type="evidence" value="ECO:0007669"/>
    <property type="project" value="InterPro"/>
</dbReference>
<comment type="caution">
    <text evidence="12">The sequence shown here is derived from an EMBL/GenBank/DDBJ whole genome shotgun (WGS) entry which is preliminary data.</text>
</comment>
<name>A0A7X0EQS3_9PSED</name>
<keyword evidence="6 11" id="KW-0812">Transmembrane</keyword>
<evidence type="ECO:0000256" key="2">
    <source>
        <dbReference type="ARBA" id="ARBA00010637"/>
    </source>
</evidence>
<dbReference type="PIRSF" id="PIRSF006291">
    <property type="entry name" value="GspM"/>
    <property type="match status" value="1"/>
</dbReference>
<keyword evidence="8 11" id="KW-1133">Transmembrane helix</keyword>
<dbReference type="Pfam" id="PF04612">
    <property type="entry name" value="T2SSM"/>
    <property type="match status" value="1"/>
</dbReference>
<keyword evidence="5 10" id="KW-0997">Cell inner membrane</keyword>
<keyword evidence="13" id="KW-1185">Reference proteome</keyword>
<dbReference type="RefSeq" id="WP_311772061.1">
    <property type="nucleotide sequence ID" value="NZ_JACHLL010000001.1"/>
</dbReference>
<evidence type="ECO:0000256" key="11">
    <source>
        <dbReference type="SAM" id="Phobius"/>
    </source>
</evidence>
<dbReference type="GO" id="GO:0015628">
    <property type="term" value="P:protein secretion by the type II secretion system"/>
    <property type="evidence" value="ECO:0007669"/>
    <property type="project" value="InterPro"/>
</dbReference>
<dbReference type="InterPro" id="IPR007690">
    <property type="entry name" value="T2SS_GspM"/>
</dbReference>
<comment type="function">
    <text evidence="10">Inner membrane component of the type II secretion system required for the energy-dependent secretion of extracellular factors such as proteases and toxins from the periplasm.</text>
</comment>
<keyword evidence="4 10" id="KW-1003">Cell membrane</keyword>
<dbReference type="Gene3D" id="3.30.1360.100">
    <property type="entry name" value="General secretion pathway protein M, EpsM"/>
    <property type="match status" value="1"/>
</dbReference>
<evidence type="ECO:0000313" key="13">
    <source>
        <dbReference type="Proteomes" id="UP000557193"/>
    </source>
</evidence>
<comment type="subcellular location">
    <subcellularLocation>
        <location evidence="1">Cell inner membrane</location>
        <topology evidence="1">Single-pass membrane protein</topology>
    </subcellularLocation>
</comment>
<sequence>MNAMVSLKSRLGARASTSPLYLRWQQLPPRDRLALSLLAGFLALVLLYAAVWLPVQRQLKDARQWYETQRELHQYIQSNAELARQSAASPAANIDAEQLQGLVTTSAQQAGLTIERYDNDGSGLSLSLTQVPFATLLPWLAELEQQGVQLAEVSLDRAGTGKVDARLTLRAGP</sequence>
<evidence type="ECO:0000256" key="3">
    <source>
        <dbReference type="ARBA" id="ARBA00022448"/>
    </source>
</evidence>
<proteinExistence type="inferred from homology"/>
<dbReference type="InterPro" id="IPR023229">
    <property type="entry name" value="T2SS_M_periplasmic_sf"/>
</dbReference>
<dbReference type="Proteomes" id="UP000557193">
    <property type="component" value="Unassembled WGS sequence"/>
</dbReference>
<dbReference type="EMBL" id="JACHLL010000001">
    <property type="protein sequence ID" value="MBB6340577.1"/>
    <property type="molecule type" value="Genomic_DNA"/>
</dbReference>
<evidence type="ECO:0000256" key="1">
    <source>
        <dbReference type="ARBA" id="ARBA00004377"/>
    </source>
</evidence>
<evidence type="ECO:0000256" key="7">
    <source>
        <dbReference type="ARBA" id="ARBA00022927"/>
    </source>
</evidence>
<evidence type="ECO:0000256" key="9">
    <source>
        <dbReference type="ARBA" id="ARBA00023136"/>
    </source>
</evidence>
<comment type="similarity">
    <text evidence="2 10">Belongs to the GSP M family.</text>
</comment>
<reference evidence="12 13" key="1">
    <citation type="submission" date="2020-08" db="EMBL/GenBank/DDBJ databases">
        <title>Functional genomics of gut bacteria from endangered species of beetles.</title>
        <authorList>
            <person name="Carlos-Shanley C."/>
        </authorList>
    </citation>
    <scope>NUCLEOTIDE SEQUENCE [LARGE SCALE GENOMIC DNA]</scope>
    <source>
        <strain evidence="12 13">S00202</strain>
    </source>
</reference>
<gene>
    <name evidence="12" type="ORF">HNP49_000727</name>
</gene>
<feature type="transmembrane region" description="Helical" evidence="11">
    <location>
        <begin position="33"/>
        <end position="55"/>
    </location>
</feature>
<organism evidence="12 13">
    <name type="scientific">Pseudomonas fluvialis</name>
    <dbReference type="NCBI Taxonomy" id="1793966"/>
    <lineage>
        <taxon>Bacteria</taxon>
        <taxon>Pseudomonadati</taxon>
        <taxon>Pseudomonadota</taxon>
        <taxon>Gammaproteobacteria</taxon>
        <taxon>Pseudomonadales</taxon>
        <taxon>Pseudomonadaceae</taxon>
        <taxon>Pseudomonas</taxon>
    </lineage>
</organism>
<evidence type="ECO:0000256" key="8">
    <source>
        <dbReference type="ARBA" id="ARBA00022989"/>
    </source>
</evidence>
<keyword evidence="3 10" id="KW-0813">Transport</keyword>
<accession>A0A7X0EQS3</accession>
<evidence type="ECO:0000256" key="6">
    <source>
        <dbReference type="ARBA" id="ARBA00022692"/>
    </source>
</evidence>
<keyword evidence="7 10" id="KW-0653">Protein transport</keyword>
<dbReference type="AlphaFoldDB" id="A0A7X0EQS3"/>
<dbReference type="SUPFAM" id="SSF103054">
    <property type="entry name" value="General secretion pathway protein M, EpsM"/>
    <property type="match status" value="1"/>
</dbReference>
<evidence type="ECO:0000256" key="10">
    <source>
        <dbReference type="PIRNR" id="PIRNR006291"/>
    </source>
</evidence>
<keyword evidence="9 10" id="KW-0472">Membrane</keyword>
<dbReference type="GO" id="GO:0005886">
    <property type="term" value="C:plasma membrane"/>
    <property type="evidence" value="ECO:0007669"/>
    <property type="project" value="UniProtKB-SubCell"/>
</dbReference>
<evidence type="ECO:0000256" key="5">
    <source>
        <dbReference type="ARBA" id="ARBA00022519"/>
    </source>
</evidence>
<evidence type="ECO:0000256" key="4">
    <source>
        <dbReference type="ARBA" id="ARBA00022475"/>
    </source>
</evidence>